<keyword evidence="3 11" id="KW-0328">Glycosyltransferase</keyword>
<evidence type="ECO:0000256" key="10">
    <source>
        <dbReference type="ARBA" id="ARBA00023180"/>
    </source>
</evidence>
<proteinExistence type="inferred from homology"/>
<evidence type="ECO:0000256" key="1">
    <source>
        <dbReference type="ARBA" id="ARBA00004323"/>
    </source>
</evidence>
<keyword evidence="9" id="KW-0472">Membrane</keyword>
<dbReference type="AlphaFoldDB" id="A0AA89C866"/>
<evidence type="ECO:0000313" key="12">
    <source>
        <dbReference type="EMBL" id="KAK3105006.1"/>
    </source>
</evidence>
<dbReference type="Proteomes" id="UP001186944">
    <property type="component" value="Unassembled WGS sequence"/>
</dbReference>
<dbReference type="PANTHER" id="PTHR11214">
    <property type="entry name" value="BETA-1,3-N-ACETYLGLUCOSAMINYLTRANSFERASE"/>
    <property type="match status" value="1"/>
</dbReference>
<evidence type="ECO:0000256" key="2">
    <source>
        <dbReference type="ARBA" id="ARBA00008661"/>
    </source>
</evidence>
<comment type="similarity">
    <text evidence="2 11">Belongs to the glycosyltransferase 31 family.</text>
</comment>
<keyword evidence="7" id="KW-1133">Transmembrane helix</keyword>
<accession>A0AA89C866</accession>
<keyword evidence="4" id="KW-0808">Transferase</keyword>
<dbReference type="EMBL" id="VSWD01000004">
    <property type="protein sequence ID" value="KAK3105006.1"/>
    <property type="molecule type" value="Genomic_DNA"/>
</dbReference>
<evidence type="ECO:0000256" key="4">
    <source>
        <dbReference type="ARBA" id="ARBA00022679"/>
    </source>
</evidence>
<dbReference type="GO" id="GO:0008194">
    <property type="term" value="F:UDP-glycosyltransferase activity"/>
    <property type="evidence" value="ECO:0007669"/>
    <property type="project" value="TreeGrafter"/>
</dbReference>
<keyword evidence="8 11" id="KW-0333">Golgi apparatus</keyword>
<gene>
    <name evidence="12" type="ORF">FSP39_015065</name>
</gene>
<protein>
    <recommendedName>
        <fullName evidence="11">Hexosyltransferase</fullName>
        <ecNumber evidence="11">2.4.1.-</ecNumber>
    </recommendedName>
</protein>
<dbReference type="PANTHER" id="PTHR11214:SF349">
    <property type="entry name" value="BETA-1,3-GALACTOSYLTRANSFERASE BRN"/>
    <property type="match status" value="1"/>
</dbReference>
<dbReference type="FunFam" id="3.90.550.50:FF:000001">
    <property type="entry name" value="Hexosyltransferase"/>
    <property type="match status" value="1"/>
</dbReference>
<dbReference type="InterPro" id="IPR002659">
    <property type="entry name" value="Glyco_trans_31"/>
</dbReference>
<evidence type="ECO:0000256" key="5">
    <source>
        <dbReference type="ARBA" id="ARBA00022692"/>
    </source>
</evidence>
<dbReference type="GO" id="GO:0000139">
    <property type="term" value="C:Golgi membrane"/>
    <property type="evidence" value="ECO:0007669"/>
    <property type="project" value="UniProtKB-SubCell"/>
</dbReference>
<comment type="caution">
    <text evidence="12">The sequence shown here is derived from an EMBL/GenBank/DDBJ whole genome shotgun (WGS) entry which is preliminary data.</text>
</comment>
<evidence type="ECO:0000313" key="13">
    <source>
        <dbReference type="Proteomes" id="UP001186944"/>
    </source>
</evidence>
<dbReference type="Pfam" id="PF01762">
    <property type="entry name" value="Galactosyl_T"/>
    <property type="match status" value="1"/>
</dbReference>
<evidence type="ECO:0000256" key="7">
    <source>
        <dbReference type="ARBA" id="ARBA00022989"/>
    </source>
</evidence>
<evidence type="ECO:0000256" key="11">
    <source>
        <dbReference type="RuleBase" id="RU363063"/>
    </source>
</evidence>
<reference evidence="12" key="1">
    <citation type="submission" date="2019-08" db="EMBL/GenBank/DDBJ databases">
        <title>The improved chromosome-level genome for the pearl oyster Pinctada fucata martensii using PacBio sequencing and Hi-C.</title>
        <authorList>
            <person name="Zheng Z."/>
        </authorList>
    </citation>
    <scope>NUCLEOTIDE SEQUENCE</scope>
    <source>
        <strain evidence="12">ZZ-2019</strain>
        <tissue evidence="12">Adductor muscle</tissue>
    </source>
</reference>
<evidence type="ECO:0000256" key="8">
    <source>
        <dbReference type="ARBA" id="ARBA00023034"/>
    </source>
</evidence>
<organism evidence="12 13">
    <name type="scientific">Pinctada imbricata</name>
    <name type="common">Atlantic pearl-oyster</name>
    <name type="synonym">Pinctada martensii</name>
    <dbReference type="NCBI Taxonomy" id="66713"/>
    <lineage>
        <taxon>Eukaryota</taxon>
        <taxon>Metazoa</taxon>
        <taxon>Spiralia</taxon>
        <taxon>Lophotrochozoa</taxon>
        <taxon>Mollusca</taxon>
        <taxon>Bivalvia</taxon>
        <taxon>Autobranchia</taxon>
        <taxon>Pteriomorphia</taxon>
        <taxon>Pterioida</taxon>
        <taxon>Pterioidea</taxon>
        <taxon>Pteriidae</taxon>
        <taxon>Pinctada</taxon>
    </lineage>
</organism>
<keyword evidence="5" id="KW-0812">Transmembrane</keyword>
<keyword evidence="13" id="KW-1185">Reference proteome</keyword>
<dbReference type="GO" id="GO:0016758">
    <property type="term" value="F:hexosyltransferase activity"/>
    <property type="evidence" value="ECO:0007669"/>
    <property type="project" value="InterPro"/>
</dbReference>
<dbReference type="EC" id="2.4.1.-" evidence="11"/>
<dbReference type="GO" id="GO:0006493">
    <property type="term" value="P:protein O-linked glycosylation"/>
    <property type="evidence" value="ECO:0007669"/>
    <property type="project" value="TreeGrafter"/>
</dbReference>
<evidence type="ECO:0000256" key="6">
    <source>
        <dbReference type="ARBA" id="ARBA00022968"/>
    </source>
</evidence>
<comment type="subcellular location">
    <subcellularLocation>
        <location evidence="1 11">Golgi apparatus membrane</location>
        <topology evidence="1 11">Single-pass type II membrane protein</topology>
    </subcellularLocation>
</comment>
<sequence length="303" mass="35321">MSAIKEERQRREQFIAEFRYPLEMDVISSNIGHSVKPINVHPFNYLHTDKRYCRHGDTSSIIILVKSTAHNFARRQAIRETWGKDASQYRIGVVFMLGFIKEIQYLIDEESAVHQDIVQEDFEDSYRNNTYKTIMMFNWTATYCKTQTIAFFIDDDQYINIRKLTNFLESTEIDKNKLLTGTATSFGQPYRDKSSKWYVSRDEYPFDYWPPYLAGGAILASISVVKNMTSLFPYVKYLSIDDVYLGIVAKKLGIELIHNTLMSNRGKRIKLLPLLIANHGYAEPRDFYSANAYLSKHIDDIYS</sequence>
<dbReference type="Gene3D" id="3.90.550.50">
    <property type="match status" value="1"/>
</dbReference>
<evidence type="ECO:0000256" key="9">
    <source>
        <dbReference type="ARBA" id="ARBA00023136"/>
    </source>
</evidence>
<evidence type="ECO:0000256" key="3">
    <source>
        <dbReference type="ARBA" id="ARBA00022676"/>
    </source>
</evidence>
<keyword evidence="10" id="KW-0325">Glycoprotein</keyword>
<keyword evidence="6" id="KW-0735">Signal-anchor</keyword>
<name>A0AA89C866_PINIB</name>